<dbReference type="EC" id="3.1.4.46" evidence="2"/>
<comment type="similarity">
    <text evidence="1">Belongs to the glycerophosphoryl diester phosphodiesterase family.</text>
</comment>
<evidence type="ECO:0000256" key="2">
    <source>
        <dbReference type="ARBA" id="ARBA00012247"/>
    </source>
</evidence>
<evidence type="ECO:0000256" key="1">
    <source>
        <dbReference type="ARBA" id="ARBA00007277"/>
    </source>
</evidence>
<dbReference type="Gene3D" id="3.20.20.190">
    <property type="entry name" value="Phosphatidylinositol (PI) phosphodiesterase"/>
    <property type="match status" value="1"/>
</dbReference>
<comment type="catalytic activity">
    <reaction evidence="6">
        <text>a sn-glycero-3-phosphodiester + H2O = an alcohol + sn-glycerol 3-phosphate + H(+)</text>
        <dbReference type="Rhea" id="RHEA:12969"/>
        <dbReference type="ChEBI" id="CHEBI:15377"/>
        <dbReference type="ChEBI" id="CHEBI:15378"/>
        <dbReference type="ChEBI" id="CHEBI:30879"/>
        <dbReference type="ChEBI" id="CHEBI:57597"/>
        <dbReference type="ChEBI" id="CHEBI:83408"/>
        <dbReference type="EC" id="3.1.4.46"/>
    </reaction>
</comment>
<keyword evidence="4" id="KW-0319">Glycerol metabolism</keyword>
<accession>K0RU25</accession>
<keyword evidence="7" id="KW-1133">Transmembrane helix</keyword>
<keyword evidence="3 8" id="KW-0732">Signal</keyword>
<dbReference type="PANTHER" id="PTHR43620:SF7">
    <property type="entry name" value="GLYCEROPHOSPHODIESTER PHOSPHODIESTERASE GDPD5-RELATED"/>
    <property type="match status" value="1"/>
</dbReference>
<comment type="caution">
    <text evidence="10">The sequence shown here is derived from an EMBL/GenBank/DDBJ whole genome shotgun (WGS) entry which is preliminary data.</text>
</comment>
<evidence type="ECO:0000256" key="4">
    <source>
        <dbReference type="ARBA" id="ARBA00022798"/>
    </source>
</evidence>
<name>K0RU25_THAOC</name>
<keyword evidence="5" id="KW-0378">Hydrolase</keyword>
<feature type="chain" id="PRO_5003839463" description="glycerophosphodiester phosphodiesterase" evidence="8">
    <location>
        <begin position="23"/>
        <end position="493"/>
    </location>
</feature>
<dbReference type="SUPFAM" id="SSF51695">
    <property type="entry name" value="PLC-like phosphodiesterases"/>
    <property type="match status" value="1"/>
</dbReference>
<dbReference type="eggNOG" id="KOG2258">
    <property type="taxonomic scope" value="Eukaryota"/>
</dbReference>
<evidence type="ECO:0000256" key="3">
    <source>
        <dbReference type="ARBA" id="ARBA00022729"/>
    </source>
</evidence>
<dbReference type="EMBL" id="AGNL01032947">
    <property type="protein sequence ID" value="EJK55899.1"/>
    <property type="molecule type" value="Genomic_DNA"/>
</dbReference>
<dbReference type="GO" id="GO:0006071">
    <property type="term" value="P:glycerol metabolic process"/>
    <property type="evidence" value="ECO:0007669"/>
    <property type="project" value="UniProtKB-KW"/>
</dbReference>
<evidence type="ECO:0000259" key="9">
    <source>
        <dbReference type="PROSITE" id="PS51704"/>
    </source>
</evidence>
<feature type="transmembrane region" description="Helical" evidence="7">
    <location>
        <begin position="440"/>
        <end position="465"/>
    </location>
</feature>
<dbReference type="GO" id="GO:0006629">
    <property type="term" value="P:lipid metabolic process"/>
    <property type="evidence" value="ECO:0007669"/>
    <property type="project" value="InterPro"/>
</dbReference>
<organism evidence="10 11">
    <name type="scientific">Thalassiosira oceanica</name>
    <name type="common">Marine diatom</name>
    <dbReference type="NCBI Taxonomy" id="159749"/>
    <lineage>
        <taxon>Eukaryota</taxon>
        <taxon>Sar</taxon>
        <taxon>Stramenopiles</taxon>
        <taxon>Ochrophyta</taxon>
        <taxon>Bacillariophyta</taxon>
        <taxon>Coscinodiscophyceae</taxon>
        <taxon>Thalassiosirophycidae</taxon>
        <taxon>Thalassiosirales</taxon>
        <taxon>Thalassiosiraceae</taxon>
        <taxon>Thalassiosira</taxon>
    </lineage>
</organism>
<evidence type="ECO:0000313" key="10">
    <source>
        <dbReference type="EMBL" id="EJK55899.1"/>
    </source>
</evidence>
<reference evidence="10 11" key="1">
    <citation type="journal article" date="2012" name="Genome Biol.">
        <title>Genome and low-iron response of an oceanic diatom adapted to chronic iron limitation.</title>
        <authorList>
            <person name="Lommer M."/>
            <person name="Specht M."/>
            <person name="Roy A.S."/>
            <person name="Kraemer L."/>
            <person name="Andreson R."/>
            <person name="Gutowska M.A."/>
            <person name="Wolf J."/>
            <person name="Bergner S.V."/>
            <person name="Schilhabel M.B."/>
            <person name="Klostermeier U.C."/>
            <person name="Beiko R.G."/>
            <person name="Rosenstiel P."/>
            <person name="Hippler M."/>
            <person name="Laroche J."/>
        </authorList>
    </citation>
    <scope>NUCLEOTIDE SEQUENCE [LARGE SCALE GENOMIC DNA]</scope>
    <source>
        <strain evidence="10 11">CCMP1005</strain>
    </source>
</reference>
<protein>
    <recommendedName>
        <fullName evidence="2">glycerophosphodiester phosphodiesterase</fullName>
        <ecNumber evidence="2">3.1.4.46</ecNumber>
    </recommendedName>
</protein>
<dbReference type="InterPro" id="IPR017946">
    <property type="entry name" value="PLC-like_Pdiesterase_TIM-brl"/>
</dbReference>
<evidence type="ECO:0000256" key="7">
    <source>
        <dbReference type="SAM" id="Phobius"/>
    </source>
</evidence>
<keyword evidence="7" id="KW-0472">Membrane</keyword>
<evidence type="ECO:0000256" key="8">
    <source>
        <dbReference type="SAM" id="SignalP"/>
    </source>
</evidence>
<dbReference type="AlphaFoldDB" id="K0RU25"/>
<keyword evidence="11" id="KW-1185">Reference proteome</keyword>
<dbReference type="PANTHER" id="PTHR43620">
    <property type="entry name" value="GLYCEROPHOSPHORYL DIESTER PHOSPHODIESTERASE"/>
    <property type="match status" value="1"/>
</dbReference>
<dbReference type="InterPro" id="IPR030395">
    <property type="entry name" value="GP_PDE_dom"/>
</dbReference>
<evidence type="ECO:0000256" key="6">
    <source>
        <dbReference type="ARBA" id="ARBA00047512"/>
    </source>
</evidence>
<dbReference type="OMA" id="HEAKEWV"/>
<dbReference type="Proteomes" id="UP000266841">
    <property type="component" value="Unassembled WGS sequence"/>
</dbReference>
<dbReference type="GO" id="GO:0008889">
    <property type="term" value="F:glycerophosphodiester phosphodiesterase activity"/>
    <property type="evidence" value="ECO:0007669"/>
    <property type="project" value="UniProtKB-EC"/>
</dbReference>
<gene>
    <name evidence="10" type="ORF">THAOC_24306</name>
</gene>
<dbReference type="PROSITE" id="PS51704">
    <property type="entry name" value="GP_PDE"/>
    <property type="match status" value="1"/>
</dbReference>
<dbReference type="OrthoDB" id="1058301at2759"/>
<keyword evidence="7" id="KW-0812">Transmembrane</keyword>
<evidence type="ECO:0000256" key="5">
    <source>
        <dbReference type="ARBA" id="ARBA00022801"/>
    </source>
</evidence>
<dbReference type="Pfam" id="PF03009">
    <property type="entry name" value="GDPD"/>
    <property type="match status" value="1"/>
</dbReference>
<feature type="domain" description="GP-PDE" evidence="9">
    <location>
        <begin position="40"/>
        <end position="412"/>
    </location>
</feature>
<evidence type="ECO:0000313" key="11">
    <source>
        <dbReference type="Proteomes" id="UP000266841"/>
    </source>
</evidence>
<sequence>MAPPLAFVGPLAIIMTVSSVSSSKINRCPLRHKSGVQRPPLVIGHRGASFHLPEHTISSYRLALEMDADFIEPDLVASKDGILVAVHSVDLNVTTNVHTFNDGEFQSRARTSKANKGAWGYYVNDFTWDELQKLTVRQRVKEGGARFDGYDGLFKIPSFTQIVDMLHDWNSRELPLIGRPGKVGGVPGLYVEIKSAQFFMEDGSLDMAELFLNELSTHPKSSELLFDHVTLCDDLKHDEYRVPPLVVQSFEADVLEKLRVGFKTRWMEFVEEDELLSNGVVNATSESDDEIDHPCSCKGDPEQFWFEVNKYHIAGLGPDKKCLLPSKEVVDSGDPSAMKRARHEAKEWVLKAHSERLAVHPWTVRIELEGNGHGGGVPSMFSSAKEELAYYFCELNVDGVFSENIGLAQTVAAEGCGDDSASPRVQESGKVCMAHSRNAWLLGLSFLAIGIFVGSISTCFVSSYAQRKGARSQRSMPLPELDLDEDDDEDEMI</sequence>
<feature type="signal peptide" evidence="8">
    <location>
        <begin position="1"/>
        <end position="22"/>
    </location>
</feature>
<proteinExistence type="inferred from homology"/>